<reference evidence="1" key="1">
    <citation type="submission" date="2022-08" db="EMBL/GenBank/DDBJ databases">
        <authorList>
            <person name="Gutierrez-Valencia J."/>
        </authorList>
    </citation>
    <scope>NUCLEOTIDE SEQUENCE</scope>
</reference>
<evidence type="ECO:0000313" key="1">
    <source>
        <dbReference type="EMBL" id="CAI0558200.1"/>
    </source>
</evidence>
<accession>A0AAV0RLD2</accession>
<sequence>MVADIVSGAFKRLVDAFSVCRSCGGHISSLKKHQDEDYVPSTTELEDVDEHEVVVSAIRSRAMEKSK</sequence>
<dbReference type="Proteomes" id="UP001154282">
    <property type="component" value="Unassembled WGS sequence"/>
</dbReference>
<dbReference type="AlphaFoldDB" id="A0AAV0RLD2"/>
<name>A0AAV0RLD2_9ROSI</name>
<protein>
    <submittedName>
        <fullName evidence="1">Uncharacterized protein</fullName>
    </submittedName>
</protein>
<dbReference type="EMBL" id="CAMGYJ010000011">
    <property type="protein sequence ID" value="CAI0558200.1"/>
    <property type="molecule type" value="Genomic_DNA"/>
</dbReference>
<organism evidence="1 2">
    <name type="scientific">Linum tenue</name>
    <dbReference type="NCBI Taxonomy" id="586396"/>
    <lineage>
        <taxon>Eukaryota</taxon>
        <taxon>Viridiplantae</taxon>
        <taxon>Streptophyta</taxon>
        <taxon>Embryophyta</taxon>
        <taxon>Tracheophyta</taxon>
        <taxon>Spermatophyta</taxon>
        <taxon>Magnoliopsida</taxon>
        <taxon>eudicotyledons</taxon>
        <taxon>Gunneridae</taxon>
        <taxon>Pentapetalae</taxon>
        <taxon>rosids</taxon>
        <taxon>fabids</taxon>
        <taxon>Malpighiales</taxon>
        <taxon>Linaceae</taxon>
        <taxon>Linum</taxon>
    </lineage>
</organism>
<evidence type="ECO:0000313" key="2">
    <source>
        <dbReference type="Proteomes" id="UP001154282"/>
    </source>
</evidence>
<gene>
    <name evidence="1" type="ORF">LITE_LOCUS48682</name>
</gene>
<comment type="caution">
    <text evidence="1">The sequence shown here is derived from an EMBL/GenBank/DDBJ whole genome shotgun (WGS) entry which is preliminary data.</text>
</comment>
<proteinExistence type="predicted"/>
<keyword evidence="2" id="KW-1185">Reference proteome</keyword>